<feature type="region of interest" description="Disordered" evidence="1">
    <location>
        <begin position="1"/>
        <end position="41"/>
    </location>
</feature>
<name>A0A9W8VA38_9HYPO</name>
<feature type="compositionally biased region" description="Basic and acidic residues" evidence="1">
    <location>
        <begin position="17"/>
        <end position="30"/>
    </location>
</feature>
<protein>
    <submittedName>
        <fullName evidence="2">Uncharacterized protein</fullName>
    </submittedName>
</protein>
<gene>
    <name evidence="2" type="ORF">NW762_013758</name>
</gene>
<evidence type="ECO:0000256" key="1">
    <source>
        <dbReference type="SAM" id="MobiDB-lite"/>
    </source>
</evidence>
<evidence type="ECO:0000313" key="3">
    <source>
        <dbReference type="Proteomes" id="UP001152049"/>
    </source>
</evidence>
<dbReference type="OrthoDB" id="5101662at2759"/>
<reference evidence="2" key="1">
    <citation type="submission" date="2022-09" db="EMBL/GenBank/DDBJ databases">
        <title>Fusarium specimens isolated from Avocado Roots.</title>
        <authorList>
            <person name="Stajich J."/>
            <person name="Roper C."/>
            <person name="Heimlech-Rivalta G."/>
        </authorList>
    </citation>
    <scope>NUCLEOTIDE SEQUENCE</scope>
    <source>
        <strain evidence="2">CF00136</strain>
    </source>
</reference>
<organism evidence="2 3">
    <name type="scientific">Fusarium torreyae</name>
    <dbReference type="NCBI Taxonomy" id="1237075"/>
    <lineage>
        <taxon>Eukaryota</taxon>
        <taxon>Fungi</taxon>
        <taxon>Dikarya</taxon>
        <taxon>Ascomycota</taxon>
        <taxon>Pezizomycotina</taxon>
        <taxon>Sordariomycetes</taxon>
        <taxon>Hypocreomycetidae</taxon>
        <taxon>Hypocreales</taxon>
        <taxon>Nectriaceae</taxon>
        <taxon>Fusarium</taxon>
    </lineage>
</organism>
<sequence>MTGRGKAPAVSLPKPDPTLETRPVPRERQHSVRSFGPGAAHDIRETVRSLQELDQEVEESGLENYTSNDGDAQIRNLLESLTGECDIDWREDNSDTQDPTWGPCIFITTYSEKAQINLDQAVSNLTETVRRYFLRFTGSQYEPYARETFSRLRFDVIENRELLENASNDRVREEFNAHVRSLRLFPVDLRFEKLRAKHLQDDLNRPSGPRRFDVCIVLNQTAIEELAGMVFPDDLKEDGKALRNISVKMVDRHWNYPEKADSVQSYGFGEQKRYYTGVDLCPVYDLPLICGSLHEHAGLDEMFPLFKYRDNH</sequence>
<keyword evidence="3" id="KW-1185">Reference proteome</keyword>
<evidence type="ECO:0000313" key="2">
    <source>
        <dbReference type="EMBL" id="KAJ4246014.1"/>
    </source>
</evidence>
<proteinExistence type="predicted"/>
<dbReference type="AlphaFoldDB" id="A0A9W8VA38"/>
<accession>A0A9W8VA38</accession>
<comment type="caution">
    <text evidence="2">The sequence shown here is derived from an EMBL/GenBank/DDBJ whole genome shotgun (WGS) entry which is preliminary data.</text>
</comment>
<dbReference type="EMBL" id="JAOQAZ010000044">
    <property type="protein sequence ID" value="KAJ4246014.1"/>
    <property type="molecule type" value="Genomic_DNA"/>
</dbReference>
<dbReference type="Proteomes" id="UP001152049">
    <property type="component" value="Unassembled WGS sequence"/>
</dbReference>